<evidence type="ECO:0000313" key="2">
    <source>
        <dbReference type="Proteomes" id="UP001500864"/>
    </source>
</evidence>
<proteinExistence type="predicted"/>
<reference evidence="2" key="1">
    <citation type="journal article" date="2019" name="Int. J. Syst. Evol. Microbiol.">
        <title>The Global Catalogue of Microorganisms (GCM) 10K type strain sequencing project: providing services to taxonomists for standard genome sequencing and annotation.</title>
        <authorList>
            <consortium name="The Broad Institute Genomics Platform"/>
            <consortium name="The Broad Institute Genome Sequencing Center for Infectious Disease"/>
            <person name="Wu L."/>
            <person name="Ma J."/>
        </authorList>
    </citation>
    <scope>NUCLEOTIDE SEQUENCE [LARGE SCALE GENOMIC DNA]</scope>
    <source>
        <strain evidence="2">JCM 17712</strain>
    </source>
</reference>
<comment type="caution">
    <text evidence="1">The sequence shown here is derived from an EMBL/GenBank/DDBJ whole genome shotgun (WGS) entry which is preliminary data.</text>
</comment>
<keyword evidence="2" id="KW-1185">Reference proteome</keyword>
<evidence type="ECO:0000313" key="1">
    <source>
        <dbReference type="EMBL" id="GAA5108224.1"/>
    </source>
</evidence>
<sequence length="70" mass="8630">MAENNQKVSVIVIYNCEKPYSHPFSKNRAPHFEKNRKIKTERIKNPKTVKLGLFHRKIRKFYRKYFQKYN</sequence>
<dbReference type="EMBL" id="BAABIZ010000010">
    <property type="protein sequence ID" value="GAA5108224.1"/>
    <property type="molecule type" value="Genomic_DNA"/>
</dbReference>
<accession>A0ABP9N2Y5</accession>
<dbReference type="Proteomes" id="UP001500864">
    <property type="component" value="Unassembled WGS sequence"/>
</dbReference>
<name>A0ABP9N2Y5_9HYPH</name>
<organism evidence="1 2">
    <name type="scientific">Bartonella jaculi</name>
    <dbReference type="NCBI Taxonomy" id="686226"/>
    <lineage>
        <taxon>Bacteria</taxon>
        <taxon>Pseudomonadati</taxon>
        <taxon>Pseudomonadota</taxon>
        <taxon>Alphaproteobacteria</taxon>
        <taxon>Hyphomicrobiales</taxon>
        <taxon>Bartonellaceae</taxon>
        <taxon>Bartonella</taxon>
    </lineage>
</organism>
<dbReference type="RefSeq" id="WP_345116169.1">
    <property type="nucleotide sequence ID" value="NZ_BAABIZ010000010.1"/>
</dbReference>
<gene>
    <name evidence="1" type="ORF">GCM10023261_10260</name>
</gene>
<protein>
    <submittedName>
        <fullName evidence="1">Uncharacterized protein</fullName>
    </submittedName>
</protein>